<reference evidence="7 8" key="1">
    <citation type="submission" date="2017-07" db="EMBL/GenBank/DDBJ databases">
        <authorList>
            <person name="Sun Z.S."/>
            <person name="Albrecht U."/>
            <person name="Echele G."/>
            <person name="Lee C.C."/>
        </authorList>
    </citation>
    <scope>NUCLEOTIDE SEQUENCE [LARGE SCALE GENOMIC DNA]</scope>
    <source>
        <strain evidence="7 8">CGMCC 1.12710</strain>
    </source>
</reference>
<dbReference type="GO" id="GO:0003700">
    <property type="term" value="F:DNA-binding transcription factor activity"/>
    <property type="evidence" value="ECO:0007669"/>
    <property type="project" value="TreeGrafter"/>
</dbReference>
<dbReference type="Proteomes" id="UP000198346">
    <property type="component" value="Unassembled WGS sequence"/>
</dbReference>
<dbReference type="InterPro" id="IPR001647">
    <property type="entry name" value="HTH_TetR"/>
</dbReference>
<keyword evidence="2 4" id="KW-0238">DNA-binding</keyword>
<keyword evidence="8" id="KW-1185">Reference proteome</keyword>
<keyword evidence="3" id="KW-0804">Transcription</keyword>
<accession>A0A239PQN3</accession>
<dbReference type="InterPro" id="IPR050109">
    <property type="entry name" value="HTH-type_TetR-like_transc_reg"/>
</dbReference>
<dbReference type="SUPFAM" id="SSF46689">
    <property type="entry name" value="Homeodomain-like"/>
    <property type="match status" value="1"/>
</dbReference>
<dbReference type="InterPro" id="IPR039536">
    <property type="entry name" value="TetR_C_Proteobacteria"/>
</dbReference>
<evidence type="ECO:0000313" key="8">
    <source>
        <dbReference type="Proteomes" id="UP000198346"/>
    </source>
</evidence>
<dbReference type="FunFam" id="1.10.10.60:FF:000141">
    <property type="entry name" value="TetR family transcriptional regulator"/>
    <property type="match status" value="1"/>
</dbReference>
<evidence type="ECO:0000256" key="5">
    <source>
        <dbReference type="SAM" id="MobiDB-lite"/>
    </source>
</evidence>
<feature type="domain" description="HTH tetR-type" evidence="6">
    <location>
        <begin position="28"/>
        <end position="88"/>
    </location>
</feature>
<dbReference type="EMBL" id="FZQA01000002">
    <property type="protein sequence ID" value="SNT72037.1"/>
    <property type="molecule type" value="Genomic_DNA"/>
</dbReference>
<evidence type="ECO:0000256" key="1">
    <source>
        <dbReference type="ARBA" id="ARBA00023015"/>
    </source>
</evidence>
<protein>
    <submittedName>
        <fullName evidence="7">Transcriptional regulator, TetR family</fullName>
    </submittedName>
</protein>
<proteinExistence type="predicted"/>
<evidence type="ECO:0000313" key="7">
    <source>
        <dbReference type="EMBL" id="SNT72037.1"/>
    </source>
</evidence>
<sequence length="224" mass="24387">MGAARRSREERAGERTGTRRPRWRRRAEERPDEILDAALAEFDERGFDATRVEDVAARAGISKAGVYLYFDSKEEILRGLVEREIAPVARRMRALAEAGGDDPVATLGAIVAAMMTLIENPRVFAVPRLVLSVSGRFPEIGVHYRKNVVEEGLAAFSALLAAGIEKGAFRPVDPTTAARAMIGPILIHAMWTHVLGGETGDAPPAERARAHVDLLMRGLRAQAA</sequence>
<dbReference type="InterPro" id="IPR009057">
    <property type="entry name" value="Homeodomain-like_sf"/>
</dbReference>
<keyword evidence="1" id="KW-0805">Transcription regulation</keyword>
<dbReference type="SUPFAM" id="SSF48498">
    <property type="entry name" value="Tetracyclin repressor-like, C-terminal domain"/>
    <property type="match status" value="1"/>
</dbReference>
<dbReference type="PROSITE" id="PS50977">
    <property type="entry name" value="HTH_TETR_2"/>
    <property type="match status" value="1"/>
</dbReference>
<feature type="DNA-binding region" description="H-T-H motif" evidence="4">
    <location>
        <begin position="51"/>
        <end position="70"/>
    </location>
</feature>
<evidence type="ECO:0000256" key="3">
    <source>
        <dbReference type="ARBA" id="ARBA00023163"/>
    </source>
</evidence>
<organism evidence="7 8">
    <name type="scientific">Amphiplicatus metriothermophilus</name>
    <dbReference type="NCBI Taxonomy" id="1519374"/>
    <lineage>
        <taxon>Bacteria</taxon>
        <taxon>Pseudomonadati</taxon>
        <taxon>Pseudomonadota</taxon>
        <taxon>Alphaproteobacteria</taxon>
        <taxon>Parvularculales</taxon>
        <taxon>Parvularculaceae</taxon>
        <taxon>Amphiplicatus</taxon>
    </lineage>
</organism>
<dbReference type="PANTHER" id="PTHR30055">
    <property type="entry name" value="HTH-TYPE TRANSCRIPTIONAL REGULATOR RUTR"/>
    <property type="match status" value="1"/>
</dbReference>
<feature type="region of interest" description="Disordered" evidence="5">
    <location>
        <begin position="1"/>
        <end position="27"/>
    </location>
</feature>
<feature type="compositionally biased region" description="Basic and acidic residues" evidence="5">
    <location>
        <begin position="1"/>
        <end position="17"/>
    </location>
</feature>
<evidence type="ECO:0000256" key="4">
    <source>
        <dbReference type="PROSITE-ProRule" id="PRU00335"/>
    </source>
</evidence>
<dbReference type="PANTHER" id="PTHR30055:SF234">
    <property type="entry name" value="HTH-TYPE TRANSCRIPTIONAL REGULATOR BETI"/>
    <property type="match status" value="1"/>
</dbReference>
<evidence type="ECO:0000256" key="2">
    <source>
        <dbReference type="ARBA" id="ARBA00023125"/>
    </source>
</evidence>
<dbReference type="RefSeq" id="WP_089411571.1">
    <property type="nucleotide sequence ID" value="NZ_FZQA01000002.1"/>
</dbReference>
<dbReference type="AlphaFoldDB" id="A0A239PQN3"/>
<gene>
    <name evidence="7" type="ORF">SAMN06297382_1063</name>
</gene>
<dbReference type="Gene3D" id="1.10.357.10">
    <property type="entry name" value="Tetracycline Repressor, domain 2"/>
    <property type="match status" value="1"/>
</dbReference>
<dbReference type="OrthoDB" id="7185252at2"/>
<dbReference type="Pfam" id="PF14246">
    <property type="entry name" value="TetR_C_7"/>
    <property type="match status" value="1"/>
</dbReference>
<evidence type="ECO:0000259" key="6">
    <source>
        <dbReference type="PROSITE" id="PS50977"/>
    </source>
</evidence>
<dbReference type="Pfam" id="PF00440">
    <property type="entry name" value="TetR_N"/>
    <property type="match status" value="1"/>
</dbReference>
<name>A0A239PQN3_9PROT</name>
<dbReference type="InterPro" id="IPR036271">
    <property type="entry name" value="Tet_transcr_reg_TetR-rel_C_sf"/>
</dbReference>
<dbReference type="PRINTS" id="PR00455">
    <property type="entry name" value="HTHTETR"/>
</dbReference>
<dbReference type="GO" id="GO:0000976">
    <property type="term" value="F:transcription cis-regulatory region binding"/>
    <property type="evidence" value="ECO:0007669"/>
    <property type="project" value="TreeGrafter"/>
</dbReference>